<evidence type="ECO:0000256" key="1">
    <source>
        <dbReference type="ARBA" id="ARBA00004370"/>
    </source>
</evidence>
<keyword evidence="2" id="KW-0732">Signal</keyword>
<dbReference type="OrthoDB" id="9427418at2759"/>
<evidence type="ECO:0000313" key="7">
    <source>
        <dbReference type="Proteomes" id="UP000582182"/>
    </source>
</evidence>
<feature type="non-terminal residue" evidence="6">
    <location>
        <position position="1"/>
    </location>
</feature>
<dbReference type="InterPro" id="IPR036179">
    <property type="entry name" value="Ig-like_dom_sf"/>
</dbReference>
<dbReference type="InterPro" id="IPR024303">
    <property type="entry name" value="NK_rcpt_2B4_Ig_dom"/>
</dbReference>
<dbReference type="GO" id="GO:0016020">
    <property type="term" value="C:membrane"/>
    <property type="evidence" value="ECO:0007669"/>
    <property type="project" value="UniProtKB-SubCell"/>
</dbReference>
<keyword evidence="7" id="KW-1185">Reference proteome</keyword>
<accession>A0A7L3LG62</accession>
<proteinExistence type="predicted"/>
<sequence length="180" mass="20765">LAHICCEEVFGIVGESFTFPVKINEKTVEILWKKNKHKAAEWDGQNQTYFPSLRQRSLLNEENGRLTIFKLEYDDAGTYVLEYVDSVNKKYNLTFILTVLDPPSQPEVSCNISDVHRVLICRADFHKPLNYTWKFGDALVAHTQEYFVPDHIGDSEKATCLIKFSQMEKSSEISLTQCHQ</sequence>
<comment type="caution">
    <text evidence="6">The sequence shown here is derived from an EMBL/GenBank/DDBJ whole genome shotgun (WGS) entry which is preliminary data.</text>
</comment>
<keyword evidence="4" id="KW-0325">Glycoprotein</keyword>
<evidence type="ECO:0000259" key="5">
    <source>
        <dbReference type="SMART" id="SM00409"/>
    </source>
</evidence>
<organism evidence="6 7">
    <name type="scientific">Turnix velox</name>
    <name type="common">Little buttonquail</name>
    <dbReference type="NCBI Taxonomy" id="2529409"/>
    <lineage>
        <taxon>Eukaryota</taxon>
        <taxon>Metazoa</taxon>
        <taxon>Chordata</taxon>
        <taxon>Craniata</taxon>
        <taxon>Vertebrata</taxon>
        <taxon>Euteleostomi</taxon>
        <taxon>Archelosauria</taxon>
        <taxon>Archosauria</taxon>
        <taxon>Dinosauria</taxon>
        <taxon>Saurischia</taxon>
        <taxon>Theropoda</taxon>
        <taxon>Coelurosauria</taxon>
        <taxon>Aves</taxon>
        <taxon>Neognathae</taxon>
        <taxon>Neoaves</taxon>
        <taxon>Charadriiformes</taxon>
        <taxon>Turnicidae</taxon>
        <taxon>Turnix</taxon>
    </lineage>
</organism>
<evidence type="ECO:0000256" key="2">
    <source>
        <dbReference type="ARBA" id="ARBA00022729"/>
    </source>
</evidence>
<dbReference type="PANTHER" id="PTHR12080:SF55">
    <property type="entry name" value="LYMPHOCYTE FUNCTION-ASSOCIATED ANTIGEN 3"/>
    <property type="match status" value="1"/>
</dbReference>
<name>A0A7L3LG62_9CHAR</name>
<dbReference type="InterPro" id="IPR013783">
    <property type="entry name" value="Ig-like_fold"/>
</dbReference>
<dbReference type="EMBL" id="VZTY01014384">
    <property type="protein sequence ID" value="NXU52148.1"/>
    <property type="molecule type" value="Genomic_DNA"/>
</dbReference>
<dbReference type="GO" id="GO:0005102">
    <property type="term" value="F:signaling receptor binding"/>
    <property type="evidence" value="ECO:0007669"/>
    <property type="project" value="TreeGrafter"/>
</dbReference>
<keyword evidence="3" id="KW-0472">Membrane</keyword>
<dbReference type="AlphaFoldDB" id="A0A7L3LG62"/>
<gene>
    <name evidence="6" type="primary">Cd58</name>
    <name evidence="6" type="ORF">TURVEL_R07214</name>
</gene>
<comment type="subcellular location">
    <subcellularLocation>
        <location evidence="1">Membrane</location>
    </subcellularLocation>
</comment>
<dbReference type="InterPro" id="IPR003599">
    <property type="entry name" value="Ig_sub"/>
</dbReference>
<dbReference type="SMART" id="SM00409">
    <property type="entry name" value="IG"/>
    <property type="match status" value="1"/>
</dbReference>
<protein>
    <submittedName>
        <fullName evidence="6">LFA3 protein</fullName>
    </submittedName>
</protein>
<evidence type="ECO:0000256" key="4">
    <source>
        <dbReference type="ARBA" id="ARBA00023180"/>
    </source>
</evidence>
<dbReference type="Pfam" id="PF11465">
    <property type="entry name" value="Receptor_2B4"/>
    <property type="match status" value="1"/>
</dbReference>
<dbReference type="Gene3D" id="2.60.40.10">
    <property type="entry name" value="Immunoglobulins"/>
    <property type="match status" value="1"/>
</dbReference>
<reference evidence="6 7" key="1">
    <citation type="submission" date="2019-09" db="EMBL/GenBank/DDBJ databases">
        <title>Bird 10,000 Genomes (B10K) Project - Family phase.</title>
        <authorList>
            <person name="Zhang G."/>
        </authorList>
    </citation>
    <scope>NUCLEOTIDE SEQUENCE [LARGE SCALE GENOMIC DNA]</scope>
    <source>
        <strain evidence="6">B10K-DU-029-46</strain>
    </source>
</reference>
<dbReference type="PANTHER" id="PTHR12080">
    <property type="entry name" value="SIGNALING LYMPHOCYTIC ACTIVATION MOLECULE"/>
    <property type="match status" value="1"/>
</dbReference>
<evidence type="ECO:0000256" key="3">
    <source>
        <dbReference type="ARBA" id="ARBA00023136"/>
    </source>
</evidence>
<dbReference type="GO" id="GO:0009986">
    <property type="term" value="C:cell surface"/>
    <property type="evidence" value="ECO:0007669"/>
    <property type="project" value="TreeGrafter"/>
</dbReference>
<evidence type="ECO:0000313" key="6">
    <source>
        <dbReference type="EMBL" id="NXU52148.1"/>
    </source>
</evidence>
<dbReference type="SUPFAM" id="SSF48726">
    <property type="entry name" value="Immunoglobulin"/>
    <property type="match status" value="1"/>
</dbReference>
<feature type="non-terminal residue" evidence="6">
    <location>
        <position position="180"/>
    </location>
</feature>
<feature type="domain" description="Immunoglobulin" evidence="5">
    <location>
        <begin position="6"/>
        <end position="100"/>
    </location>
</feature>
<dbReference type="Proteomes" id="UP000582182">
    <property type="component" value="Unassembled WGS sequence"/>
</dbReference>
<dbReference type="InterPro" id="IPR015631">
    <property type="entry name" value="CD2/SLAM_rcpt"/>
</dbReference>